<feature type="signal peptide" evidence="2">
    <location>
        <begin position="1"/>
        <end position="22"/>
    </location>
</feature>
<organism evidence="3 4">
    <name type="scientific">Alteromonas salexigens</name>
    <dbReference type="NCBI Taxonomy" id="2982530"/>
    <lineage>
        <taxon>Bacteria</taxon>
        <taxon>Pseudomonadati</taxon>
        <taxon>Pseudomonadota</taxon>
        <taxon>Gammaproteobacteria</taxon>
        <taxon>Alteromonadales</taxon>
        <taxon>Alteromonadaceae</taxon>
        <taxon>Alteromonas/Salinimonas group</taxon>
        <taxon>Alteromonas</taxon>
    </lineage>
</organism>
<evidence type="ECO:0008006" key="5">
    <source>
        <dbReference type="Google" id="ProtNLM"/>
    </source>
</evidence>
<evidence type="ECO:0000313" key="4">
    <source>
        <dbReference type="Proteomes" id="UP001209257"/>
    </source>
</evidence>
<accession>A0ABT2VJA6</accession>
<keyword evidence="4" id="KW-1185">Reference proteome</keyword>
<proteinExistence type="predicted"/>
<feature type="chain" id="PRO_5045249071" description="Type IV pilus biogenesis protein PilP" evidence="2">
    <location>
        <begin position="23"/>
        <end position="183"/>
    </location>
</feature>
<name>A0ABT2VJA6_9ALTE</name>
<feature type="compositionally biased region" description="Low complexity" evidence="1">
    <location>
        <begin position="70"/>
        <end position="89"/>
    </location>
</feature>
<gene>
    <name evidence="3" type="ORF">OCL06_01490</name>
</gene>
<keyword evidence="2" id="KW-0732">Signal</keyword>
<feature type="region of interest" description="Disordered" evidence="1">
    <location>
        <begin position="70"/>
        <end position="98"/>
    </location>
</feature>
<evidence type="ECO:0000256" key="2">
    <source>
        <dbReference type="SAM" id="SignalP"/>
    </source>
</evidence>
<dbReference type="RefSeq" id="WP_262991971.1">
    <property type="nucleotide sequence ID" value="NZ_JAOTJC010000004.1"/>
</dbReference>
<evidence type="ECO:0000313" key="3">
    <source>
        <dbReference type="EMBL" id="MCU7553266.1"/>
    </source>
</evidence>
<sequence length="183" mass="20002">MKYRVAILCAGMMGLAALPAQAETLAGALKKCKAEDNSLQRLVCYDRVVKNMQQYSGLDEAVKQGYTVPSASSNATTASKAAPVPAKPAQNASAPKDTEFGLEHKENQEALPQTMTASVSKAEKTARGQYLITLDNGTVWRQTDNERYRIKTGETVTIERGMLGAFYLSKAEANRRIKVRRVD</sequence>
<dbReference type="EMBL" id="JAOTJC010000004">
    <property type="protein sequence ID" value="MCU7553266.1"/>
    <property type="molecule type" value="Genomic_DNA"/>
</dbReference>
<protein>
    <recommendedName>
        <fullName evidence="5">Type IV pilus biogenesis protein PilP</fullName>
    </recommendedName>
</protein>
<comment type="caution">
    <text evidence="3">The sequence shown here is derived from an EMBL/GenBank/DDBJ whole genome shotgun (WGS) entry which is preliminary data.</text>
</comment>
<reference evidence="4" key="1">
    <citation type="submission" date="2023-07" db="EMBL/GenBank/DDBJ databases">
        <title>Study on multiphase classification of strain Alteromonas salexigens isolated from the Yellow Sea.</title>
        <authorList>
            <person name="Sun L."/>
        </authorList>
    </citation>
    <scope>NUCLEOTIDE SEQUENCE [LARGE SCALE GENOMIC DNA]</scope>
    <source>
        <strain evidence="4">ASW11-19</strain>
    </source>
</reference>
<dbReference type="Proteomes" id="UP001209257">
    <property type="component" value="Unassembled WGS sequence"/>
</dbReference>
<evidence type="ECO:0000256" key="1">
    <source>
        <dbReference type="SAM" id="MobiDB-lite"/>
    </source>
</evidence>